<evidence type="ECO:0000256" key="1">
    <source>
        <dbReference type="SAM" id="Phobius"/>
    </source>
</evidence>
<gene>
    <name evidence="2" type="ORF">LX83_000832</name>
</gene>
<dbReference type="AlphaFoldDB" id="A0AAE3GB11"/>
<protein>
    <submittedName>
        <fullName evidence="2">Sensor domain CHASE3-containing protein</fullName>
    </submittedName>
</protein>
<comment type="caution">
    <text evidence="2">The sequence shown here is derived from an EMBL/GenBank/DDBJ whole genome shotgun (WGS) entry which is preliminary data.</text>
</comment>
<organism evidence="2 3">
    <name type="scientific">Goodfellowiella coeruleoviolacea</name>
    <dbReference type="NCBI Taxonomy" id="334858"/>
    <lineage>
        <taxon>Bacteria</taxon>
        <taxon>Bacillati</taxon>
        <taxon>Actinomycetota</taxon>
        <taxon>Actinomycetes</taxon>
        <taxon>Pseudonocardiales</taxon>
        <taxon>Pseudonocardiaceae</taxon>
        <taxon>Goodfellowiella</taxon>
    </lineage>
</organism>
<evidence type="ECO:0000313" key="3">
    <source>
        <dbReference type="Proteomes" id="UP001206128"/>
    </source>
</evidence>
<feature type="transmembrane region" description="Helical" evidence="1">
    <location>
        <begin position="256"/>
        <end position="279"/>
    </location>
</feature>
<name>A0AAE3GB11_9PSEU</name>
<dbReference type="EMBL" id="JAMTCK010000002">
    <property type="protein sequence ID" value="MCP2163992.1"/>
    <property type="molecule type" value="Genomic_DNA"/>
</dbReference>
<proteinExistence type="predicted"/>
<dbReference type="Proteomes" id="UP001206128">
    <property type="component" value="Unassembled WGS sequence"/>
</dbReference>
<reference evidence="2" key="1">
    <citation type="submission" date="2022-06" db="EMBL/GenBank/DDBJ databases">
        <title>Genomic Encyclopedia of Archaeal and Bacterial Type Strains, Phase II (KMG-II): from individual species to whole genera.</title>
        <authorList>
            <person name="Goeker M."/>
        </authorList>
    </citation>
    <scope>NUCLEOTIDE SEQUENCE</scope>
    <source>
        <strain evidence="2">DSM 43935</strain>
    </source>
</reference>
<sequence length="493" mass="52970">MTTPTESAAGKSPLQQRRPPLVRRLLSGEVLRRQWTTPGRIRIMAALAVLLTAVLSFLLSNSAASGRQNVTDIGHVAAPRVATSADLAFALSDMDTQLANLLLAGNSPEFASNYQQARDLYDQRRQQVNSDLQLIAGVSGSDPSALEAVRSILDQLGRYQASASAAALLNSTEGNPAGEPSKTVLDLYQPATALMNEILVTVHNLTTAEHEDLKRAHAAHHAALLSARMWVAILGGALLVVLVGLQVYLRVRFRRLLNPALAVATLVAGATLVGGWVMLSAEAEQSTTAEREFDAIIALSEARAISHDANTNQSRYLVDPANANAYVTAFYERAQSVANFPDADESRYSDLVAQAVKDYQDNTGELGFGGYLGDTLKEIGARGERDAVRQVLTAYQAYQQDHDELRNLATRGDRHKAIALKLGTSSGQATYDFGQYDAALLAVINARQAAFDSAIRAGETGLNGWTDLIPTSGVVVVAVLVLIGVRPRLVEYR</sequence>
<evidence type="ECO:0000313" key="2">
    <source>
        <dbReference type="EMBL" id="MCP2163992.1"/>
    </source>
</evidence>
<keyword evidence="1" id="KW-0472">Membrane</keyword>
<dbReference type="RefSeq" id="WP_253767223.1">
    <property type="nucleotide sequence ID" value="NZ_JAMTCK010000002.1"/>
</dbReference>
<feature type="transmembrane region" description="Helical" evidence="1">
    <location>
        <begin position="229"/>
        <end position="249"/>
    </location>
</feature>
<keyword evidence="3" id="KW-1185">Reference proteome</keyword>
<accession>A0AAE3GB11</accession>
<keyword evidence="1" id="KW-1133">Transmembrane helix</keyword>
<keyword evidence="1" id="KW-0812">Transmembrane</keyword>
<feature type="transmembrane region" description="Helical" evidence="1">
    <location>
        <begin position="468"/>
        <end position="485"/>
    </location>
</feature>
<feature type="transmembrane region" description="Helical" evidence="1">
    <location>
        <begin position="41"/>
        <end position="59"/>
    </location>
</feature>